<dbReference type="Proteomes" id="UP000007797">
    <property type="component" value="Unassembled WGS sequence"/>
</dbReference>
<gene>
    <name evidence="1" type="ORF">DFA_09587</name>
</gene>
<dbReference type="EMBL" id="GL883025">
    <property type="protein sequence ID" value="EGG15916.1"/>
    <property type="molecule type" value="Genomic_DNA"/>
</dbReference>
<evidence type="ECO:0000313" key="1">
    <source>
        <dbReference type="EMBL" id="EGG15916.1"/>
    </source>
</evidence>
<accession>F4Q816</accession>
<dbReference type="RefSeq" id="XP_004352241.1">
    <property type="nucleotide sequence ID" value="XM_004352189.1"/>
</dbReference>
<name>F4Q816_CACFS</name>
<dbReference type="GeneID" id="14867886"/>
<dbReference type="KEGG" id="dfa:DFA_09587"/>
<dbReference type="AlphaFoldDB" id="F4Q816"/>
<keyword evidence="2" id="KW-1185">Reference proteome</keyword>
<sequence length="123" mass="13814">MINQLFIHNYTIITCTTSIQSSSSSNSSSIVPRIIISNSTDWLYCETTVAIQSGDYNVTVVNDNNYSQSTMITFIQTYPLAISFEHDIWHRIYGYFGPNANDKLNVSVIVNQDEICFPSNGSI</sequence>
<reference evidence="2" key="1">
    <citation type="journal article" date="2011" name="Genome Res.">
        <title>Phylogeny-wide analysis of social amoeba genomes highlights ancient origins for complex intercellular communication.</title>
        <authorList>
            <person name="Heidel A.J."/>
            <person name="Lawal H.M."/>
            <person name="Felder M."/>
            <person name="Schilde C."/>
            <person name="Helps N.R."/>
            <person name="Tunggal B."/>
            <person name="Rivero F."/>
            <person name="John U."/>
            <person name="Schleicher M."/>
            <person name="Eichinger L."/>
            <person name="Platzer M."/>
            <person name="Noegel A.A."/>
            <person name="Schaap P."/>
            <person name="Gloeckner G."/>
        </authorList>
    </citation>
    <scope>NUCLEOTIDE SEQUENCE [LARGE SCALE GENOMIC DNA]</scope>
    <source>
        <strain evidence="2">SH3</strain>
    </source>
</reference>
<organism evidence="1 2">
    <name type="scientific">Cavenderia fasciculata</name>
    <name type="common">Slime mold</name>
    <name type="synonym">Dictyostelium fasciculatum</name>
    <dbReference type="NCBI Taxonomy" id="261658"/>
    <lineage>
        <taxon>Eukaryota</taxon>
        <taxon>Amoebozoa</taxon>
        <taxon>Evosea</taxon>
        <taxon>Eumycetozoa</taxon>
        <taxon>Dictyostelia</taxon>
        <taxon>Acytosteliales</taxon>
        <taxon>Cavenderiaceae</taxon>
        <taxon>Cavenderia</taxon>
    </lineage>
</organism>
<proteinExistence type="predicted"/>
<evidence type="ECO:0000313" key="2">
    <source>
        <dbReference type="Proteomes" id="UP000007797"/>
    </source>
</evidence>
<protein>
    <submittedName>
        <fullName evidence="1">Uncharacterized protein</fullName>
    </submittedName>
</protein>